<evidence type="ECO:0000256" key="1">
    <source>
        <dbReference type="ARBA" id="ARBA00009175"/>
    </source>
</evidence>
<dbReference type="InterPro" id="IPR005950">
    <property type="entry name" value="ModA"/>
</dbReference>
<dbReference type="EMBL" id="JBEPMA010000008">
    <property type="protein sequence ID" value="MET3617778.1"/>
    <property type="molecule type" value="Genomic_DNA"/>
</dbReference>
<name>A0ABV2JB06_9FIRM</name>
<reference evidence="5 6" key="1">
    <citation type="submission" date="2024-06" db="EMBL/GenBank/DDBJ databases">
        <title>Genomic Encyclopedia of Type Strains, Phase IV (KMG-IV): sequencing the most valuable type-strain genomes for metagenomic binning, comparative biology and taxonomic classification.</title>
        <authorList>
            <person name="Goeker M."/>
        </authorList>
    </citation>
    <scope>NUCLEOTIDE SEQUENCE [LARGE SCALE GENOMIC DNA]</scope>
    <source>
        <strain evidence="5 6">DSM 21460</strain>
    </source>
</reference>
<dbReference type="PIRSF" id="PIRSF004846">
    <property type="entry name" value="ModA"/>
    <property type="match status" value="1"/>
</dbReference>
<accession>A0ABV2JB06</accession>
<evidence type="ECO:0000313" key="6">
    <source>
        <dbReference type="Proteomes" id="UP001549162"/>
    </source>
</evidence>
<evidence type="ECO:0000256" key="3">
    <source>
        <dbReference type="ARBA" id="ARBA00022729"/>
    </source>
</evidence>
<dbReference type="NCBIfam" id="TIGR01256">
    <property type="entry name" value="modA"/>
    <property type="match status" value="1"/>
</dbReference>
<dbReference type="Proteomes" id="UP001549162">
    <property type="component" value="Unassembled WGS sequence"/>
</dbReference>
<keyword evidence="2" id="KW-0479">Metal-binding</keyword>
<protein>
    <submittedName>
        <fullName evidence="5">Molybdate transport system substrate-binding protein</fullName>
    </submittedName>
</protein>
<feature type="signal peptide" evidence="4">
    <location>
        <begin position="1"/>
        <end position="23"/>
    </location>
</feature>
<dbReference type="Gene3D" id="3.40.190.10">
    <property type="entry name" value="Periplasmic binding protein-like II"/>
    <property type="match status" value="2"/>
</dbReference>
<keyword evidence="6" id="KW-1185">Reference proteome</keyword>
<dbReference type="InterPro" id="IPR050682">
    <property type="entry name" value="ModA/WtpA"/>
</dbReference>
<evidence type="ECO:0000313" key="5">
    <source>
        <dbReference type="EMBL" id="MET3617778.1"/>
    </source>
</evidence>
<feature type="chain" id="PRO_5047065133" evidence="4">
    <location>
        <begin position="24"/>
        <end position="281"/>
    </location>
</feature>
<comment type="similarity">
    <text evidence="1">Belongs to the bacterial solute-binding protein ModA family.</text>
</comment>
<dbReference type="RefSeq" id="WP_354368538.1">
    <property type="nucleotide sequence ID" value="NZ_JBEPMA010000008.1"/>
</dbReference>
<dbReference type="Pfam" id="PF13531">
    <property type="entry name" value="SBP_bac_11"/>
    <property type="match status" value="1"/>
</dbReference>
<dbReference type="PANTHER" id="PTHR30632">
    <property type="entry name" value="MOLYBDATE-BINDING PERIPLASMIC PROTEIN"/>
    <property type="match status" value="1"/>
</dbReference>
<gene>
    <name evidence="5" type="ORF">ABID14_001412</name>
</gene>
<evidence type="ECO:0000256" key="4">
    <source>
        <dbReference type="SAM" id="SignalP"/>
    </source>
</evidence>
<dbReference type="PANTHER" id="PTHR30632:SF0">
    <property type="entry name" value="SULFATE-BINDING PROTEIN"/>
    <property type="match status" value="1"/>
</dbReference>
<dbReference type="SUPFAM" id="SSF53850">
    <property type="entry name" value="Periplasmic binding protein-like II"/>
    <property type="match status" value="1"/>
</dbReference>
<dbReference type="PROSITE" id="PS51257">
    <property type="entry name" value="PROKAR_LIPOPROTEIN"/>
    <property type="match status" value="1"/>
</dbReference>
<organism evidence="5 6">
    <name type="scientific">Peptoniphilus olsenii</name>
    <dbReference type="NCBI Taxonomy" id="411570"/>
    <lineage>
        <taxon>Bacteria</taxon>
        <taxon>Bacillati</taxon>
        <taxon>Bacillota</taxon>
        <taxon>Tissierellia</taxon>
        <taxon>Tissierellales</taxon>
        <taxon>Peptoniphilaceae</taxon>
        <taxon>Peptoniphilus</taxon>
    </lineage>
</organism>
<proteinExistence type="inferred from homology"/>
<comment type="caution">
    <text evidence="5">The sequence shown here is derived from an EMBL/GenBank/DDBJ whole genome shotgun (WGS) entry which is preliminary data.</text>
</comment>
<evidence type="ECO:0000256" key="2">
    <source>
        <dbReference type="ARBA" id="ARBA00022723"/>
    </source>
</evidence>
<sequence length="281" mass="30472">MNSKFKKTLLLFFIFVLLLGVTACNSKTDKNLNNSTEVKNTNVSVSNKDNSETEGNSLFVYCGAGLKKPMTDIAKIYEEKTGTKIEYTFAGSGQLISQLEVSGEGDVLIIGSETVYKKAKDKGLVGEYNLVSHHTPAIGVPKGNPKNIEKLSDLAKDSVKVIVGDKEANAIGKTAEKIFEKNNLQDIKNNVIATPATVNEIVTALVAGECDAAIVTKDSVFGNENIDIVEISEEENIDQIIPIGTVNNSKKIESAKNFCDFVASDEGVEIFAKYGFEPYKK</sequence>
<keyword evidence="3 4" id="KW-0732">Signal</keyword>
<dbReference type="CDD" id="cd13517">
    <property type="entry name" value="PBP2_ModA3_like"/>
    <property type="match status" value="1"/>
</dbReference>